<evidence type="ECO:0000313" key="2">
    <source>
        <dbReference type="EMBL" id="ROT83983.1"/>
    </source>
</evidence>
<dbReference type="OrthoDB" id="8185598at2759"/>
<keyword evidence="3" id="KW-1185">Reference proteome</keyword>
<dbReference type="InterPro" id="IPR010562">
    <property type="entry name" value="Haemolymph_juvenile_hormone-bd"/>
</dbReference>
<organism evidence="2 3">
    <name type="scientific">Penaeus vannamei</name>
    <name type="common">Whiteleg shrimp</name>
    <name type="synonym">Litopenaeus vannamei</name>
    <dbReference type="NCBI Taxonomy" id="6689"/>
    <lineage>
        <taxon>Eukaryota</taxon>
        <taxon>Metazoa</taxon>
        <taxon>Ecdysozoa</taxon>
        <taxon>Arthropoda</taxon>
        <taxon>Crustacea</taxon>
        <taxon>Multicrustacea</taxon>
        <taxon>Malacostraca</taxon>
        <taxon>Eumalacostraca</taxon>
        <taxon>Eucarida</taxon>
        <taxon>Decapoda</taxon>
        <taxon>Dendrobranchiata</taxon>
        <taxon>Penaeoidea</taxon>
        <taxon>Penaeidae</taxon>
        <taxon>Penaeus</taxon>
    </lineage>
</organism>
<reference evidence="2 3" key="2">
    <citation type="submission" date="2019-01" db="EMBL/GenBank/DDBJ databases">
        <title>The decoding of complex shrimp genome reveals the adaptation for benthos swimmer, frequently molting mechanism and breeding impact on genome.</title>
        <authorList>
            <person name="Sun Y."/>
            <person name="Gao Y."/>
            <person name="Yu Y."/>
        </authorList>
    </citation>
    <scope>NUCLEOTIDE SEQUENCE [LARGE SCALE GENOMIC DNA]</scope>
    <source>
        <tissue evidence="2">Muscle</tissue>
    </source>
</reference>
<evidence type="ECO:0000313" key="3">
    <source>
        <dbReference type="Proteomes" id="UP000283509"/>
    </source>
</evidence>
<dbReference type="EMBL" id="QCYY01000610">
    <property type="protein sequence ID" value="ROT83983.1"/>
    <property type="molecule type" value="Genomic_DNA"/>
</dbReference>
<proteinExistence type="predicted"/>
<feature type="region of interest" description="Disordered" evidence="1">
    <location>
        <begin position="16"/>
        <end position="80"/>
    </location>
</feature>
<dbReference type="PANTHER" id="PTHR11008">
    <property type="entry name" value="PROTEIN TAKEOUT-LIKE PROTEIN"/>
    <property type="match status" value="1"/>
</dbReference>
<gene>
    <name evidence="2" type="ORF">C7M84_022825</name>
</gene>
<dbReference type="Pfam" id="PF06585">
    <property type="entry name" value="JHBP"/>
    <property type="match status" value="1"/>
</dbReference>
<name>A0A3R7MK80_PENVA</name>
<comment type="caution">
    <text evidence="2">The sequence shown here is derived from an EMBL/GenBank/DDBJ whole genome shotgun (WGS) entry which is preliminary data.</text>
</comment>
<dbReference type="PANTHER" id="PTHR11008:SF41">
    <property type="entry name" value="RE70318P"/>
    <property type="match status" value="1"/>
</dbReference>
<sequence>MVPELRVAGLYDLKDNIDASTTSSQNPLPPPSLPNPSPSTSLPPLPSSQTPNSHSTSTPDNIDASGVGKLSVQQGPDGQERLRVSDTRINFIRDISLHLSNLFNGDPLLGETVNHFLNQNSQEVLRDVKPEVSRQLNVLIQRVMNDALSQLPVSSFLITN</sequence>
<dbReference type="AlphaFoldDB" id="A0A3R7MK80"/>
<dbReference type="Gene3D" id="3.15.10.30">
    <property type="entry name" value="Haemolymph juvenile hormone binding protein"/>
    <property type="match status" value="1"/>
</dbReference>
<accession>A0A3R7MK80</accession>
<evidence type="ECO:0000256" key="1">
    <source>
        <dbReference type="SAM" id="MobiDB-lite"/>
    </source>
</evidence>
<dbReference type="InterPro" id="IPR038606">
    <property type="entry name" value="To_sf"/>
</dbReference>
<reference evidence="2 3" key="1">
    <citation type="submission" date="2018-04" db="EMBL/GenBank/DDBJ databases">
        <authorList>
            <person name="Zhang X."/>
            <person name="Yuan J."/>
            <person name="Li F."/>
            <person name="Xiang J."/>
        </authorList>
    </citation>
    <scope>NUCLEOTIDE SEQUENCE [LARGE SCALE GENOMIC DNA]</scope>
    <source>
        <tissue evidence="2">Muscle</tissue>
    </source>
</reference>
<dbReference type="Proteomes" id="UP000283509">
    <property type="component" value="Unassembled WGS sequence"/>
</dbReference>
<protein>
    <submittedName>
        <fullName evidence="2">Takeout</fullName>
    </submittedName>
</protein>
<feature type="compositionally biased region" description="Pro residues" evidence="1">
    <location>
        <begin position="27"/>
        <end position="46"/>
    </location>
</feature>